<dbReference type="PATRIC" id="fig|294.125.peg.1228"/>
<evidence type="ECO:0000313" key="7">
    <source>
        <dbReference type="Proteomes" id="UP000032210"/>
    </source>
</evidence>
<name>A0A0D0TRF6_PSEFL</name>
<dbReference type="Proteomes" id="UP000032210">
    <property type="component" value="Unassembled WGS sequence"/>
</dbReference>
<keyword evidence="2" id="KW-0863">Zinc-finger</keyword>
<evidence type="ECO:0000259" key="5">
    <source>
        <dbReference type="Pfam" id="PF01258"/>
    </source>
</evidence>
<dbReference type="GO" id="GO:1900378">
    <property type="term" value="P:positive regulation of secondary metabolite biosynthetic process"/>
    <property type="evidence" value="ECO:0007669"/>
    <property type="project" value="TreeGrafter"/>
</dbReference>
<comment type="caution">
    <text evidence="4">Lacks conserved residue(s) required for the propagation of feature annotation.</text>
</comment>
<comment type="caution">
    <text evidence="6">The sequence shown here is derived from an EMBL/GenBank/DDBJ whole genome shotgun (WGS) entry which is preliminary data.</text>
</comment>
<evidence type="ECO:0000256" key="2">
    <source>
        <dbReference type="ARBA" id="ARBA00022771"/>
    </source>
</evidence>
<evidence type="ECO:0000256" key="4">
    <source>
        <dbReference type="PROSITE-ProRule" id="PRU00510"/>
    </source>
</evidence>
<dbReference type="AlphaFoldDB" id="A0A0D0TRF6"/>
<dbReference type="RefSeq" id="WP_043047326.1">
    <property type="nucleotide sequence ID" value="NZ_JXCQ01000007.1"/>
</dbReference>
<dbReference type="Pfam" id="PF01258">
    <property type="entry name" value="zf-dskA_traR"/>
    <property type="match status" value="1"/>
</dbReference>
<dbReference type="Gene3D" id="1.20.120.910">
    <property type="entry name" value="DksA, coiled-coil domain"/>
    <property type="match status" value="1"/>
</dbReference>
<evidence type="ECO:0000256" key="3">
    <source>
        <dbReference type="ARBA" id="ARBA00022833"/>
    </source>
</evidence>
<protein>
    <recommendedName>
        <fullName evidence="5">Zinc finger DksA/TraR C4-type domain-containing protein</fullName>
    </recommendedName>
</protein>
<evidence type="ECO:0000313" key="6">
    <source>
        <dbReference type="EMBL" id="KIR23410.1"/>
    </source>
</evidence>
<proteinExistence type="predicted"/>
<sequence length="72" mass="8008">MVCPFDRAQALEQRQRDQAIDAQLAQARRESAGPSLSHCQDCDNEIPAARQALGGKSRCVPCQSFFEKGMQR</sequence>
<keyword evidence="3" id="KW-0862">Zinc</keyword>
<dbReference type="PANTHER" id="PTHR38777">
    <property type="entry name" value="FELS-2 PROPHAGE PROTEIN"/>
    <property type="match status" value="1"/>
</dbReference>
<dbReference type="GO" id="GO:0008270">
    <property type="term" value="F:zinc ion binding"/>
    <property type="evidence" value="ECO:0007669"/>
    <property type="project" value="UniProtKB-KW"/>
</dbReference>
<dbReference type="PANTHER" id="PTHR38777:SF1">
    <property type="entry name" value="DNAK SUPPRESSOR PROTEIN"/>
    <property type="match status" value="1"/>
</dbReference>
<gene>
    <name evidence="6" type="ORF">PFLU3_11940</name>
</gene>
<dbReference type="EMBL" id="JXCQ01000007">
    <property type="protein sequence ID" value="KIR23410.1"/>
    <property type="molecule type" value="Genomic_DNA"/>
</dbReference>
<reference evidence="6 7" key="1">
    <citation type="submission" date="2015-01" db="EMBL/GenBank/DDBJ databases">
        <title>Genome sequence of the beneficial rhizobacterium Pseudomonas fluorescens 2-79.</title>
        <authorList>
            <person name="Thuermer A."/>
            <person name="Daniel R."/>
        </authorList>
    </citation>
    <scope>NUCLEOTIDE SEQUENCE [LARGE SCALE GENOMIC DNA]</scope>
    <source>
        <strain evidence="6 7">2-79</strain>
    </source>
</reference>
<evidence type="ECO:0000256" key="1">
    <source>
        <dbReference type="ARBA" id="ARBA00022723"/>
    </source>
</evidence>
<accession>A0A0D0TRF6</accession>
<organism evidence="6 7">
    <name type="scientific">Pseudomonas fluorescens</name>
    <dbReference type="NCBI Taxonomy" id="294"/>
    <lineage>
        <taxon>Bacteria</taxon>
        <taxon>Pseudomonadati</taxon>
        <taxon>Pseudomonadota</taxon>
        <taxon>Gammaproteobacteria</taxon>
        <taxon>Pseudomonadales</taxon>
        <taxon>Pseudomonadaceae</taxon>
        <taxon>Pseudomonas</taxon>
    </lineage>
</organism>
<dbReference type="InterPro" id="IPR000962">
    <property type="entry name" value="Znf_DskA_TraR"/>
</dbReference>
<keyword evidence="1" id="KW-0479">Metal-binding</keyword>
<dbReference type="PROSITE" id="PS51128">
    <property type="entry name" value="ZF_DKSA_2"/>
    <property type="match status" value="1"/>
</dbReference>
<feature type="domain" description="Zinc finger DksA/TraR C4-type" evidence="5">
    <location>
        <begin position="35"/>
        <end position="68"/>
    </location>
</feature>